<accession>A0A0F4G6Q3</accession>
<feature type="domain" description="CHRD" evidence="1">
    <location>
        <begin position="122"/>
        <end position="273"/>
    </location>
</feature>
<name>A0A0F4G6Q3_9PEZI</name>
<proteinExistence type="predicted"/>
<dbReference type="Proteomes" id="UP000033647">
    <property type="component" value="Unassembled WGS sequence"/>
</dbReference>
<dbReference type="AlphaFoldDB" id="A0A0F4G6Q3"/>
<dbReference type="InterPro" id="IPR010895">
    <property type="entry name" value="CHRD"/>
</dbReference>
<keyword evidence="3" id="KW-1185">Reference proteome</keyword>
<evidence type="ECO:0000313" key="2">
    <source>
        <dbReference type="EMBL" id="KJX93043.1"/>
    </source>
</evidence>
<evidence type="ECO:0000259" key="1">
    <source>
        <dbReference type="SMART" id="SM00754"/>
    </source>
</evidence>
<dbReference type="OrthoDB" id="3554264at2759"/>
<evidence type="ECO:0000313" key="3">
    <source>
        <dbReference type="Proteomes" id="UP000033647"/>
    </source>
</evidence>
<protein>
    <recommendedName>
        <fullName evidence="1">CHRD domain-containing protein</fullName>
    </recommendedName>
</protein>
<dbReference type="SMART" id="SM00754">
    <property type="entry name" value="CHRD"/>
    <property type="match status" value="1"/>
</dbReference>
<dbReference type="Pfam" id="PF07452">
    <property type="entry name" value="CHRD"/>
    <property type="match status" value="1"/>
</dbReference>
<sequence>MHVHKGWLSAFPLHFHPSASIQYDHSSRRSLPTNPSTFKMKYSYAALALSALAFAAPAPAVVEDCDETVPAVQHPAVQHPAYQAPPVALPSPIPSNDANCPKVECPAGGDKKAANFPIKFTSTFSIVATPDQVVNGSSVPTGGLEGAVGYYDFGLNSDLDLICYNITLVGVTGAYQSPADTATHIHQSDVGRSGPPRIAFPNPTIVEGSNIRQSFGCLSGPFVTGIEAADNVTDTGSASGFTIAAIEANPSAFNADVHTADAVPGAVRGQFGAPLSY</sequence>
<gene>
    <name evidence="2" type="ORF">TI39_contig4432g00001</name>
</gene>
<dbReference type="EMBL" id="LAFY01004391">
    <property type="protein sequence ID" value="KJX93043.1"/>
    <property type="molecule type" value="Genomic_DNA"/>
</dbReference>
<reference evidence="2 3" key="1">
    <citation type="submission" date="2015-03" db="EMBL/GenBank/DDBJ databases">
        <title>RNA-seq based gene annotation and comparative genomics of four Zymoseptoria species reveal species-specific pathogenicity related genes and transposable element activity.</title>
        <authorList>
            <person name="Grandaubert J."/>
            <person name="Bhattacharyya A."/>
            <person name="Stukenbrock E.H."/>
        </authorList>
    </citation>
    <scope>NUCLEOTIDE SEQUENCE [LARGE SCALE GENOMIC DNA]</scope>
    <source>
        <strain evidence="2 3">Zb18110</strain>
    </source>
</reference>
<comment type="caution">
    <text evidence="2">The sequence shown here is derived from an EMBL/GenBank/DDBJ whole genome shotgun (WGS) entry which is preliminary data.</text>
</comment>
<organism evidence="2 3">
    <name type="scientific">Zymoseptoria brevis</name>
    <dbReference type="NCBI Taxonomy" id="1047168"/>
    <lineage>
        <taxon>Eukaryota</taxon>
        <taxon>Fungi</taxon>
        <taxon>Dikarya</taxon>
        <taxon>Ascomycota</taxon>
        <taxon>Pezizomycotina</taxon>
        <taxon>Dothideomycetes</taxon>
        <taxon>Dothideomycetidae</taxon>
        <taxon>Mycosphaerellales</taxon>
        <taxon>Mycosphaerellaceae</taxon>
        <taxon>Zymoseptoria</taxon>
    </lineage>
</organism>